<dbReference type="FunFam" id="3.20.20.70:FF:000059">
    <property type="entry name" value="N-ethylmaleimide reductase, FMN-linked"/>
    <property type="match status" value="1"/>
</dbReference>
<evidence type="ECO:0000256" key="2">
    <source>
        <dbReference type="ARBA" id="ARBA00005979"/>
    </source>
</evidence>
<dbReference type="PANTHER" id="PTHR22893">
    <property type="entry name" value="NADH OXIDOREDUCTASE-RELATED"/>
    <property type="match status" value="1"/>
</dbReference>
<comment type="similarity">
    <text evidence="2">Belongs to the NADH:flavin oxidoreductase/NADH oxidase family.</text>
</comment>
<dbReference type="EMBL" id="JAENIJ010000034">
    <property type="protein sequence ID" value="MBK1884081.1"/>
    <property type="molecule type" value="Genomic_DNA"/>
</dbReference>
<evidence type="ECO:0000259" key="4">
    <source>
        <dbReference type="Pfam" id="PF00724"/>
    </source>
</evidence>
<proteinExistence type="inferred from homology"/>
<protein>
    <submittedName>
        <fullName evidence="5">Alkene reductase</fullName>
    </submittedName>
</protein>
<keyword evidence="6" id="KW-1185">Reference proteome</keyword>
<dbReference type="InterPro" id="IPR045247">
    <property type="entry name" value="Oye-like"/>
</dbReference>
<dbReference type="GO" id="GO:0016628">
    <property type="term" value="F:oxidoreductase activity, acting on the CH-CH group of donors, NAD or NADP as acceptor"/>
    <property type="evidence" value="ECO:0007669"/>
    <property type="project" value="UniProtKB-ARBA"/>
</dbReference>
<comment type="cofactor">
    <cofactor evidence="1">
        <name>FMN</name>
        <dbReference type="ChEBI" id="CHEBI:58210"/>
    </cofactor>
</comment>
<dbReference type="InterPro" id="IPR001155">
    <property type="entry name" value="OxRdtase_FMN_N"/>
</dbReference>
<evidence type="ECO:0000256" key="3">
    <source>
        <dbReference type="ARBA" id="ARBA00023002"/>
    </source>
</evidence>
<evidence type="ECO:0000313" key="5">
    <source>
        <dbReference type="EMBL" id="MBK1884081.1"/>
    </source>
</evidence>
<dbReference type="NCBIfam" id="NF007899">
    <property type="entry name" value="PRK10605.1"/>
    <property type="match status" value="1"/>
</dbReference>
<name>A0A934S7G5_9BACT</name>
<evidence type="ECO:0000256" key="1">
    <source>
        <dbReference type="ARBA" id="ARBA00001917"/>
    </source>
</evidence>
<dbReference type="GO" id="GO:0005829">
    <property type="term" value="C:cytosol"/>
    <property type="evidence" value="ECO:0007669"/>
    <property type="project" value="TreeGrafter"/>
</dbReference>
<evidence type="ECO:0000313" key="6">
    <source>
        <dbReference type="Proteomes" id="UP000603141"/>
    </source>
</evidence>
<dbReference type="Pfam" id="PF00724">
    <property type="entry name" value="Oxidored_FMN"/>
    <property type="match status" value="1"/>
</dbReference>
<accession>A0A934S7G5</accession>
<dbReference type="AlphaFoldDB" id="A0A934S7G5"/>
<dbReference type="CDD" id="cd02933">
    <property type="entry name" value="OYE_like_FMN"/>
    <property type="match status" value="1"/>
</dbReference>
<feature type="domain" description="NADH:flavin oxidoreductase/NADH oxidase N-terminal" evidence="4">
    <location>
        <begin position="6"/>
        <end position="342"/>
    </location>
</feature>
<dbReference type="Gene3D" id="3.20.20.70">
    <property type="entry name" value="Aldolase class I"/>
    <property type="match status" value="1"/>
</dbReference>
<keyword evidence="3" id="KW-0560">Oxidoreductase</keyword>
<organism evidence="5 6">
    <name type="scientific">Luteolibacter pohnpeiensis</name>
    <dbReference type="NCBI Taxonomy" id="454153"/>
    <lineage>
        <taxon>Bacteria</taxon>
        <taxon>Pseudomonadati</taxon>
        <taxon>Verrucomicrobiota</taxon>
        <taxon>Verrucomicrobiia</taxon>
        <taxon>Verrucomicrobiales</taxon>
        <taxon>Verrucomicrobiaceae</taxon>
        <taxon>Luteolibacter</taxon>
    </lineage>
</organism>
<reference evidence="5" key="1">
    <citation type="submission" date="2021-01" db="EMBL/GenBank/DDBJ databases">
        <title>Modified the classification status of verrucomicrobia.</title>
        <authorList>
            <person name="Feng X."/>
        </authorList>
    </citation>
    <scope>NUCLEOTIDE SEQUENCE</scope>
    <source>
        <strain evidence="5">KCTC 22041</strain>
    </source>
</reference>
<dbReference type="PANTHER" id="PTHR22893:SF135">
    <property type="entry name" value="NAD(P)H:FLAVIN OXIDOREDUCTASE SYE2"/>
    <property type="match status" value="1"/>
</dbReference>
<sequence>MSQANLFSPYRLGKMDLPNRVIMAPMTRCRSSQPGNIPNEMMAEYYGQRSSAGFIIAEATQISPQGQGYSFTPGIHSQEQVEGWKKVTRSVHEKGGRIFLQLWHVGRMSHAHFQNGGQPVAPSAIPVPDDTTIWIANEDGNGGKSTPCTPPRELTLDEIHSIQEDYVRAVKNAKEAGFDGVELHGANGYLIDEFLRTSSNQRTDSYGGSPENRARFLIEIVEKIINIFPAGCIGLRLSPHNQSRGMDDPTTPETALLALRKLDSLGLGYIHFAEVDWDAAPDVPLEFRVEARKAFSRTIIVAGKYDLEKADWVLRENLADLVAFGRPFISNPDLPARLENGWRLAELDPTRFYGGGKEGYVDYPVHRATENS</sequence>
<dbReference type="RefSeq" id="WP_200272928.1">
    <property type="nucleotide sequence ID" value="NZ_JAENIJ010000034.1"/>
</dbReference>
<gene>
    <name evidence="5" type="ORF">JIN85_16800</name>
</gene>
<dbReference type="InterPro" id="IPR013785">
    <property type="entry name" value="Aldolase_TIM"/>
</dbReference>
<dbReference type="Proteomes" id="UP000603141">
    <property type="component" value="Unassembled WGS sequence"/>
</dbReference>
<dbReference type="SUPFAM" id="SSF51395">
    <property type="entry name" value="FMN-linked oxidoreductases"/>
    <property type="match status" value="1"/>
</dbReference>
<comment type="caution">
    <text evidence="5">The sequence shown here is derived from an EMBL/GenBank/DDBJ whole genome shotgun (WGS) entry which is preliminary data.</text>
</comment>
<dbReference type="GO" id="GO:0010181">
    <property type="term" value="F:FMN binding"/>
    <property type="evidence" value="ECO:0007669"/>
    <property type="project" value="InterPro"/>
</dbReference>